<dbReference type="Proteomes" id="UP001158576">
    <property type="component" value="Chromosome 1"/>
</dbReference>
<name>A0ABN7SP57_OIKDI</name>
<gene>
    <name evidence="2" type="ORF">OKIOD_LOCUS9221</name>
</gene>
<dbReference type="EMBL" id="OU015566">
    <property type="protein sequence ID" value="CAG5102765.1"/>
    <property type="molecule type" value="Genomic_DNA"/>
</dbReference>
<dbReference type="Gene3D" id="3.20.20.100">
    <property type="entry name" value="NADP-dependent oxidoreductase domain"/>
    <property type="match status" value="1"/>
</dbReference>
<keyword evidence="3" id="KW-1185">Reference proteome</keyword>
<sequence>MVGLLSSAVGYCVLNNGSKIPVVGLSTRDLPREKAARIVEEAIKLGVRHIDTQMSAQNQKEVGVGIGRALAAGVLKREDLFVTTKLPPVHHDHVEKALEKELELLQLEYSDLHVIETPWQLASKTEELDGQFKTDSGDLPIFLGGEGIPAKKYVPIRDVWEQMERVYEKGLVKAIGLANCDEDLVNHISVAAKIKPACNFIELHLRHQQPDLVQFLRNKNILPIASTVFSDLDSEDNLTEVAKSHRKQPSDVAARFFCQKGTPILVDSKNLEGVLPKTELGFALSGEEIEKLEKFDQKKRLQVG</sequence>
<dbReference type="PRINTS" id="PR00069">
    <property type="entry name" value="ALDKETRDTASE"/>
</dbReference>
<accession>A0ABN7SP57</accession>
<dbReference type="InterPro" id="IPR036812">
    <property type="entry name" value="NAD(P)_OxRdtase_dom_sf"/>
</dbReference>
<evidence type="ECO:0000313" key="3">
    <source>
        <dbReference type="Proteomes" id="UP001158576"/>
    </source>
</evidence>
<dbReference type="InterPro" id="IPR020471">
    <property type="entry name" value="AKR"/>
</dbReference>
<reference evidence="2 3" key="1">
    <citation type="submission" date="2021-04" db="EMBL/GenBank/DDBJ databases">
        <authorList>
            <person name="Bliznina A."/>
        </authorList>
    </citation>
    <scope>NUCLEOTIDE SEQUENCE [LARGE SCALE GENOMIC DNA]</scope>
</reference>
<organism evidence="2 3">
    <name type="scientific">Oikopleura dioica</name>
    <name type="common">Tunicate</name>
    <dbReference type="NCBI Taxonomy" id="34765"/>
    <lineage>
        <taxon>Eukaryota</taxon>
        <taxon>Metazoa</taxon>
        <taxon>Chordata</taxon>
        <taxon>Tunicata</taxon>
        <taxon>Appendicularia</taxon>
        <taxon>Copelata</taxon>
        <taxon>Oikopleuridae</taxon>
        <taxon>Oikopleura</taxon>
    </lineage>
</organism>
<evidence type="ECO:0000259" key="1">
    <source>
        <dbReference type="Pfam" id="PF00248"/>
    </source>
</evidence>
<evidence type="ECO:0000313" key="2">
    <source>
        <dbReference type="EMBL" id="CAG5102765.1"/>
    </source>
</evidence>
<dbReference type="Pfam" id="PF00248">
    <property type="entry name" value="Aldo_ket_red"/>
    <property type="match status" value="1"/>
</dbReference>
<proteinExistence type="predicted"/>
<dbReference type="PANTHER" id="PTHR11732">
    <property type="entry name" value="ALDO/KETO REDUCTASE"/>
    <property type="match status" value="1"/>
</dbReference>
<dbReference type="CDD" id="cd19071">
    <property type="entry name" value="AKR_AKR1-5-like"/>
    <property type="match status" value="1"/>
</dbReference>
<feature type="domain" description="NADP-dependent oxidoreductase" evidence="1">
    <location>
        <begin position="28"/>
        <end position="295"/>
    </location>
</feature>
<protein>
    <submittedName>
        <fullName evidence="2">Oidioi.mRNA.OKI2018_I69.chr1.g456.t1.cds</fullName>
    </submittedName>
</protein>
<dbReference type="SUPFAM" id="SSF51430">
    <property type="entry name" value="NAD(P)-linked oxidoreductase"/>
    <property type="match status" value="1"/>
</dbReference>
<dbReference type="PIRSF" id="PIRSF000097">
    <property type="entry name" value="AKR"/>
    <property type="match status" value="1"/>
</dbReference>
<dbReference type="InterPro" id="IPR023210">
    <property type="entry name" value="NADP_OxRdtase_dom"/>
</dbReference>